<evidence type="ECO:0000256" key="2">
    <source>
        <dbReference type="ARBA" id="ARBA00009418"/>
    </source>
</evidence>
<evidence type="ECO:0000256" key="6">
    <source>
        <dbReference type="ARBA" id="ARBA00022552"/>
    </source>
</evidence>
<dbReference type="InterPro" id="IPR009292">
    <property type="entry name" value="RRP36"/>
</dbReference>
<evidence type="ECO:0000256" key="5">
    <source>
        <dbReference type="ARBA" id="ARBA00022517"/>
    </source>
</evidence>
<protein>
    <recommendedName>
        <fullName evidence="4 11">rRNA biogenesis protein RRP36</fullName>
    </recommendedName>
</protein>
<reference evidence="14" key="2">
    <citation type="submission" date="2025-08" db="UniProtKB">
        <authorList>
            <consortium name="RefSeq"/>
        </authorList>
    </citation>
    <scope>IDENTIFICATION</scope>
</reference>
<evidence type="ECO:0000256" key="13">
    <source>
        <dbReference type="SAM" id="MobiDB-lite"/>
    </source>
</evidence>
<dbReference type="PANTHER" id="PTHR21738:SF0">
    <property type="entry name" value="RIBOSOMAL RNA PROCESSING PROTEIN 36 HOMOLOG"/>
    <property type="match status" value="1"/>
</dbReference>
<evidence type="ECO:0000313" key="14">
    <source>
        <dbReference type="RefSeq" id="XP_059602424.1"/>
    </source>
</evidence>
<evidence type="ECO:0000256" key="8">
    <source>
        <dbReference type="ARBA" id="ARBA00023242"/>
    </source>
</evidence>
<keyword evidence="7 12" id="KW-0175">Coiled coil</keyword>
<dbReference type="Pfam" id="PF06102">
    <property type="entry name" value="RRP36"/>
    <property type="match status" value="1"/>
</dbReference>
<evidence type="ECO:0000256" key="7">
    <source>
        <dbReference type="ARBA" id="ARBA00023054"/>
    </source>
</evidence>
<name>A0AAJ8BRC7_ASPNG</name>
<keyword evidence="5 11" id="KW-0690">Ribosome biogenesis</keyword>
<feature type="region of interest" description="Disordered" evidence="13">
    <location>
        <begin position="313"/>
        <end position="350"/>
    </location>
</feature>
<gene>
    <name evidence="14" type="ORF">An15g00730</name>
</gene>
<evidence type="ECO:0000256" key="4">
    <source>
        <dbReference type="ARBA" id="ARBA00016695"/>
    </source>
</evidence>
<dbReference type="SMR" id="A0AAJ8BRC7"/>
<evidence type="ECO:0000256" key="11">
    <source>
        <dbReference type="RuleBase" id="RU368027"/>
    </source>
</evidence>
<dbReference type="KEGG" id="ang:An15g00730"/>
<evidence type="ECO:0000256" key="3">
    <source>
        <dbReference type="ARBA" id="ARBA00011167"/>
    </source>
</evidence>
<keyword evidence="6 11" id="KW-0698">rRNA processing</keyword>
<comment type="function">
    <text evidence="10 11">Component of the 90S pre-ribosome involved in the maturation of rRNAs. Required for early cleavages of the pre-RNAs in the 40S ribosomal subunit maturation pathway.</text>
</comment>
<feature type="coiled-coil region" evidence="12">
    <location>
        <begin position="225"/>
        <end position="284"/>
    </location>
</feature>
<keyword evidence="8 11" id="KW-0539">Nucleus</keyword>
<comment type="subcellular location">
    <subcellularLocation>
        <location evidence="1 11">Nucleus</location>
        <location evidence="1 11">Nucleolus</location>
    </subcellularLocation>
</comment>
<dbReference type="GO" id="GO:0005730">
    <property type="term" value="C:nucleolus"/>
    <property type="evidence" value="ECO:0007669"/>
    <property type="project" value="UniProtKB-SubCell"/>
</dbReference>
<evidence type="ECO:0000256" key="9">
    <source>
        <dbReference type="ARBA" id="ARBA00023274"/>
    </source>
</evidence>
<evidence type="ECO:0000256" key="10">
    <source>
        <dbReference type="ARBA" id="ARBA00025053"/>
    </source>
</evidence>
<reference evidence="14" key="1">
    <citation type="submission" date="2025-02" db="EMBL/GenBank/DDBJ databases">
        <authorList>
            <consortium name="NCBI Genome Project"/>
        </authorList>
    </citation>
    <scope>NUCLEOTIDE SEQUENCE</scope>
</reference>
<dbReference type="PANTHER" id="PTHR21738">
    <property type="entry name" value="RIBOSOMAL RNA PROCESSING PROTEIN 36 HOMOLOG"/>
    <property type="match status" value="1"/>
</dbReference>
<dbReference type="GeneID" id="4987673"/>
<dbReference type="GO" id="GO:0000462">
    <property type="term" value="P:maturation of SSU-rRNA from tricistronic rRNA transcript (SSU-rRNA, 5.8S rRNA, LSU-rRNA)"/>
    <property type="evidence" value="ECO:0007669"/>
    <property type="project" value="TreeGrafter"/>
</dbReference>
<dbReference type="RefSeq" id="XP_059602424.1">
    <property type="nucleotide sequence ID" value="XM_059744443.1"/>
</dbReference>
<comment type="similarity">
    <text evidence="2 11">Belongs to the RRP36 family.</text>
</comment>
<feature type="region of interest" description="Disordered" evidence="13">
    <location>
        <begin position="14"/>
        <end position="219"/>
    </location>
</feature>
<keyword evidence="9 11" id="KW-0687">Ribonucleoprotein</keyword>
<proteinExistence type="inferred from homology"/>
<feature type="compositionally biased region" description="Acidic residues" evidence="13">
    <location>
        <begin position="49"/>
        <end position="89"/>
    </location>
</feature>
<feature type="compositionally biased region" description="Basic and acidic residues" evidence="13">
    <location>
        <begin position="134"/>
        <end position="161"/>
    </location>
</feature>
<dbReference type="GO" id="GO:0030686">
    <property type="term" value="C:90S preribosome"/>
    <property type="evidence" value="ECO:0007669"/>
    <property type="project" value="TreeGrafter"/>
</dbReference>
<dbReference type="AlphaFoldDB" id="A0AAJ8BRC7"/>
<feature type="compositionally biased region" description="Basic and acidic residues" evidence="13">
    <location>
        <begin position="327"/>
        <end position="342"/>
    </location>
</feature>
<sequence length="379" mass="42502">MAISDLLNRRVRAVAQDDEELYSDQSGSDQASDDLRSDESGSESGSDGSLDEDDDDDVSQGDPEDMDDDDDDDDDDDEDDEDDNDDAQDDVQASLSSISFGALAKAQASIGPKSKRSSKASRTEDEPAAPSPLDDIRARIQEAREQKRQALAKNKDSEKLSRSSKHAPAVQSSKHAVSRKRTIIEPPSVPKSRDPRFDPTVLSQGGRGNPQGTSNAYAFLDEYRRDELKQLKEQYAKTKNQEQKEALKRTIRSTQDRLRAMENRKREKEILAEHKKKEKQLIREGKKSNPYFLKKSDLKKQVLLKKYENMNSKDRTKALERKRKKTAAKERKEMPMERRALAGDDAPSGGGRWRLETPQSCIDVGTCCLISAPGSCYCI</sequence>
<evidence type="ECO:0000256" key="12">
    <source>
        <dbReference type="SAM" id="Coils"/>
    </source>
</evidence>
<evidence type="ECO:0000256" key="1">
    <source>
        <dbReference type="ARBA" id="ARBA00004604"/>
    </source>
</evidence>
<accession>A0AAJ8BRC7</accession>
<organism evidence="14">
    <name type="scientific">Aspergillus niger</name>
    <dbReference type="NCBI Taxonomy" id="5061"/>
    <lineage>
        <taxon>Eukaryota</taxon>
        <taxon>Fungi</taxon>
        <taxon>Dikarya</taxon>
        <taxon>Ascomycota</taxon>
        <taxon>Pezizomycotina</taxon>
        <taxon>Eurotiomycetes</taxon>
        <taxon>Eurotiomycetidae</taxon>
        <taxon>Eurotiales</taxon>
        <taxon>Aspergillaceae</taxon>
        <taxon>Aspergillus</taxon>
        <taxon>Aspergillus subgen. Circumdati</taxon>
    </lineage>
</organism>
<comment type="subunit">
    <text evidence="3 11">Associates with 90S and pre-40S pre-ribosomal particles.</text>
</comment>